<dbReference type="EMBL" id="JAEMWZ010000182">
    <property type="protein sequence ID" value="KAG7132562.1"/>
    <property type="molecule type" value="Genomic_DNA"/>
</dbReference>
<name>A0A8I2ZLT7_VERLO</name>
<keyword evidence="1" id="KW-0812">Transmembrane</keyword>
<evidence type="ECO:0000256" key="1">
    <source>
        <dbReference type="SAM" id="Phobius"/>
    </source>
</evidence>
<comment type="caution">
    <text evidence="2">The sequence shown here is derived from an EMBL/GenBank/DDBJ whole genome shotgun (WGS) entry which is preliminary data.</text>
</comment>
<reference evidence="2" key="1">
    <citation type="journal article" date="2021" name="Mol. Plant Pathol.">
        <title>A 20-kb lineage-specific genomic region tames virulence in pathogenic amphidiploid Verticillium longisporum.</title>
        <authorList>
            <person name="Harting R."/>
            <person name="Starke J."/>
            <person name="Kusch H."/>
            <person name="Poggeler S."/>
            <person name="Maurus I."/>
            <person name="Schluter R."/>
            <person name="Landesfeind M."/>
            <person name="Bulla I."/>
            <person name="Nowrousian M."/>
            <person name="de Jonge R."/>
            <person name="Stahlhut G."/>
            <person name="Hoff K.J."/>
            <person name="Asshauer K.P."/>
            <person name="Thurmer A."/>
            <person name="Stanke M."/>
            <person name="Daniel R."/>
            <person name="Morgenstern B."/>
            <person name="Thomma B.P.H.J."/>
            <person name="Kronstad J.W."/>
            <person name="Braus-Stromeyer S.A."/>
            <person name="Braus G.H."/>
        </authorList>
    </citation>
    <scope>NUCLEOTIDE SEQUENCE</scope>
    <source>
        <strain evidence="2">Vl32</strain>
    </source>
</reference>
<sequence>MTLTDITVPQYSSAGSFLHESPRMNPSADSQLQLIIGGAGAVTALLLGLGTTWAVKDYNAYIALGPGGPPNNFFGWVIVNIAIRPFFPSEKTWPTCQCCRSGTTSSSHATGPRNYEKACLEPFPECCFQKPWDT</sequence>
<organism evidence="2 3">
    <name type="scientific">Verticillium longisporum</name>
    <name type="common">Verticillium dahliae var. longisporum</name>
    <dbReference type="NCBI Taxonomy" id="100787"/>
    <lineage>
        <taxon>Eukaryota</taxon>
        <taxon>Fungi</taxon>
        <taxon>Dikarya</taxon>
        <taxon>Ascomycota</taxon>
        <taxon>Pezizomycotina</taxon>
        <taxon>Sordariomycetes</taxon>
        <taxon>Hypocreomycetidae</taxon>
        <taxon>Glomerellales</taxon>
        <taxon>Plectosphaerellaceae</taxon>
        <taxon>Verticillium</taxon>
    </lineage>
</organism>
<keyword evidence="1" id="KW-1133">Transmembrane helix</keyword>
<evidence type="ECO:0000313" key="2">
    <source>
        <dbReference type="EMBL" id="KAG7132562.1"/>
    </source>
</evidence>
<dbReference type="AlphaFoldDB" id="A0A8I2ZLT7"/>
<evidence type="ECO:0000313" key="3">
    <source>
        <dbReference type="Proteomes" id="UP000689129"/>
    </source>
</evidence>
<gene>
    <name evidence="2" type="ORF">HYQ45_009079</name>
</gene>
<keyword evidence="1" id="KW-0472">Membrane</keyword>
<proteinExistence type="predicted"/>
<accession>A0A8I2ZLT7</accession>
<protein>
    <submittedName>
        <fullName evidence="2">Uncharacterized protein</fullName>
    </submittedName>
</protein>
<feature type="transmembrane region" description="Helical" evidence="1">
    <location>
        <begin position="32"/>
        <end position="55"/>
    </location>
</feature>
<dbReference type="Proteomes" id="UP000689129">
    <property type="component" value="Unassembled WGS sequence"/>
</dbReference>